<evidence type="ECO:0000313" key="1">
    <source>
        <dbReference type="EMBL" id="KAK5947713.1"/>
    </source>
</evidence>
<dbReference type="EMBL" id="JAKLMC020000084">
    <property type="protein sequence ID" value="KAK5947713.1"/>
    <property type="molecule type" value="Genomic_DNA"/>
</dbReference>
<name>A0AAN8ELP2_9EURO</name>
<dbReference type="AlphaFoldDB" id="A0AAN8ELP2"/>
<reference evidence="1 2" key="1">
    <citation type="submission" date="2022-12" db="EMBL/GenBank/DDBJ databases">
        <title>Genomic features and morphological characterization of a novel Knufia sp. strain isolated from spacecraft assembly facility.</title>
        <authorList>
            <person name="Teixeira M."/>
            <person name="Chander A.M."/>
            <person name="Stajich J.E."/>
            <person name="Venkateswaran K."/>
        </authorList>
    </citation>
    <scope>NUCLEOTIDE SEQUENCE [LARGE SCALE GENOMIC DNA]</scope>
    <source>
        <strain evidence="1 2">FJI-L2-BK-P2</strain>
    </source>
</reference>
<accession>A0AAN8ELP2</accession>
<keyword evidence="2" id="KW-1185">Reference proteome</keyword>
<gene>
    <name evidence="1" type="ORF">OHC33_011267</name>
</gene>
<evidence type="ECO:0000313" key="2">
    <source>
        <dbReference type="Proteomes" id="UP001316803"/>
    </source>
</evidence>
<organism evidence="1 2">
    <name type="scientific">Knufia fluminis</name>
    <dbReference type="NCBI Taxonomy" id="191047"/>
    <lineage>
        <taxon>Eukaryota</taxon>
        <taxon>Fungi</taxon>
        <taxon>Dikarya</taxon>
        <taxon>Ascomycota</taxon>
        <taxon>Pezizomycotina</taxon>
        <taxon>Eurotiomycetes</taxon>
        <taxon>Chaetothyriomycetidae</taxon>
        <taxon>Chaetothyriales</taxon>
        <taxon>Trichomeriaceae</taxon>
        <taxon>Knufia</taxon>
    </lineage>
</organism>
<sequence length="114" mass="12449">MSIAPLRIFDFWATTDQPRHLGLLLTQAGIDPALVSDDGAERFLAHVGAVDPADTILNGPVPPTPELGHGDKVDQVIVVHETMKESIKVFCGFDKPSQAAMIDMVLFKKWLTVQ</sequence>
<protein>
    <submittedName>
        <fullName evidence="1">Uncharacterized protein</fullName>
    </submittedName>
</protein>
<comment type="caution">
    <text evidence="1">The sequence shown here is derived from an EMBL/GenBank/DDBJ whole genome shotgun (WGS) entry which is preliminary data.</text>
</comment>
<dbReference type="Proteomes" id="UP001316803">
    <property type="component" value="Unassembled WGS sequence"/>
</dbReference>
<proteinExistence type="predicted"/>
<feature type="non-terminal residue" evidence="1">
    <location>
        <position position="114"/>
    </location>
</feature>